<name>A0A9N9D4Y0_9GLOM</name>
<feature type="compositionally biased region" description="Polar residues" evidence="1">
    <location>
        <begin position="115"/>
        <end position="124"/>
    </location>
</feature>
<gene>
    <name evidence="2" type="ORF">PBRASI_LOCUS8996</name>
</gene>
<evidence type="ECO:0000313" key="2">
    <source>
        <dbReference type="EMBL" id="CAG8626290.1"/>
    </source>
</evidence>
<protein>
    <submittedName>
        <fullName evidence="2">817_t:CDS:1</fullName>
    </submittedName>
</protein>
<dbReference type="EMBL" id="CAJVPI010001779">
    <property type="protein sequence ID" value="CAG8626290.1"/>
    <property type="molecule type" value="Genomic_DNA"/>
</dbReference>
<feature type="region of interest" description="Disordered" evidence="1">
    <location>
        <begin position="107"/>
        <end position="178"/>
    </location>
</feature>
<evidence type="ECO:0000256" key="1">
    <source>
        <dbReference type="SAM" id="MobiDB-lite"/>
    </source>
</evidence>
<accession>A0A9N9D4Y0</accession>
<feature type="region of interest" description="Disordered" evidence="1">
    <location>
        <begin position="1"/>
        <end position="29"/>
    </location>
</feature>
<feature type="compositionally biased region" description="Polar residues" evidence="1">
    <location>
        <begin position="136"/>
        <end position="162"/>
    </location>
</feature>
<dbReference type="OrthoDB" id="2417244at2759"/>
<keyword evidence="3" id="KW-1185">Reference proteome</keyword>
<dbReference type="Proteomes" id="UP000789739">
    <property type="component" value="Unassembled WGS sequence"/>
</dbReference>
<reference evidence="2" key="1">
    <citation type="submission" date="2021-06" db="EMBL/GenBank/DDBJ databases">
        <authorList>
            <person name="Kallberg Y."/>
            <person name="Tangrot J."/>
            <person name="Rosling A."/>
        </authorList>
    </citation>
    <scope>NUCLEOTIDE SEQUENCE</scope>
    <source>
        <strain evidence="2">BR232B</strain>
    </source>
</reference>
<evidence type="ECO:0000313" key="3">
    <source>
        <dbReference type="Proteomes" id="UP000789739"/>
    </source>
</evidence>
<proteinExistence type="predicted"/>
<feature type="non-terminal residue" evidence="2">
    <location>
        <position position="1"/>
    </location>
</feature>
<feature type="compositionally biased region" description="Polar residues" evidence="1">
    <location>
        <begin position="1"/>
        <end position="15"/>
    </location>
</feature>
<comment type="caution">
    <text evidence="2">The sequence shown here is derived from an EMBL/GenBank/DDBJ whole genome shotgun (WGS) entry which is preliminary data.</text>
</comment>
<sequence>MSNSTFPTFNVSSSETDMDDSRDLETNQCNGAGMRRARPLQHVFPSLQKQQHHLFRRSASTHDQNARVHEDNKHSVGRFSLPVYETSDSDHKLDKHLTTYRSMLHGPGNNERFLENQNHSQKNNRGVVRSIDRGKTPTQKTYDHISTNVQSDQFSSTYSPSKSEPESDAKGRALGSWQ</sequence>
<organism evidence="2 3">
    <name type="scientific">Paraglomus brasilianum</name>
    <dbReference type="NCBI Taxonomy" id="144538"/>
    <lineage>
        <taxon>Eukaryota</taxon>
        <taxon>Fungi</taxon>
        <taxon>Fungi incertae sedis</taxon>
        <taxon>Mucoromycota</taxon>
        <taxon>Glomeromycotina</taxon>
        <taxon>Glomeromycetes</taxon>
        <taxon>Paraglomerales</taxon>
        <taxon>Paraglomeraceae</taxon>
        <taxon>Paraglomus</taxon>
    </lineage>
</organism>
<dbReference type="AlphaFoldDB" id="A0A9N9D4Y0"/>